<name>A0ABV6ZUW0_9PROT</name>
<accession>A0ABV6ZUW0</accession>
<reference evidence="4" key="1">
    <citation type="journal article" date="2019" name="Int. J. Syst. Evol. Microbiol.">
        <title>The Global Catalogue of Microorganisms (GCM) 10K type strain sequencing project: providing services to taxonomists for standard genome sequencing and annotation.</title>
        <authorList>
            <consortium name="The Broad Institute Genomics Platform"/>
            <consortium name="The Broad Institute Genome Sequencing Center for Infectious Disease"/>
            <person name="Wu L."/>
            <person name="Ma J."/>
        </authorList>
    </citation>
    <scope>NUCLEOTIDE SEQUENCE [LARGE SCALE GENOMIC DNA]</scope>
    <source>
        <strain evidence="4">KCTC 52487</strain>
    </source>
</reference>
<evidence type="ECO:0000313" key="3">
    <source>
        <dbReference type="EMBL" id="MFC2925164.1"/>
    </source>
</evidence>
<dbReference type="NCBIfam" id="TIGR02217">
    <property type="entry name" value="chp_TIGR02217"/>
    <property type="match status" value="1"/>
</dbReference>
<proteinExistence type="predicted"/>
<dbReference type="Pfam" id="PF09343">
    <property type="entry name" value="DUF2460"/>
    <property type="match status" value="1"/>
</dbReference>
<evidence type="ECO:0000256" key="1">
    <source>
        <dbReference type="SAM" id="MobiDB-lite"/>
    </source>
</evidence>
<dbReference type="RefSeq" id="WP_343164043.1">
    <property type="nucleotide sequence ID" value="NZ_JBHRSV010000001.1"/>
</dbReference>
<comment type="caution">
    <text evidence="3">The sequence shown here is derived from an EMBL/GenBank/DDBJ whole genome shotgun (WGS) entry which is preliminary data.</text>
</comment>
<evidence type="ECO:0000259" key="2">
    <source>
        <dbReference type="Pfam" id="PF09343"/>
    </source>
</evidence>
<feature type="region of interest" description="Disordered" evidence="1">
    <location>
        <begin position="31"/>
        <end position="50"/>
    </location>
</feature>
<dbReference type="EMBL" id="JBHRSV010000001">
    <property type="protein sequence ID" value="MFC2925164.1"/>
    <property type="molecule type" value="Genomic_DNA"/>
</dbReference>
<organism evidence="3 4">
    <name type="scientific">Hyphobacterium vulgare</name>
    <dbReference type="NCBI Taxonomy" id="1736751"/>
    <lineage>
        <taxon>Bacteria</taxon>
        <taxon>Pseudomonadati</taxon>
        <taxon>Pseudomonadota</taxon>
        <taxon>Alphaproteobacteria</taxon>
        <taxon>Maricaulales</taxon>
        <taxon>Maricaulaceae</taxon>
        <taxon>Hyphobacterium</taxon>
    </lineage>
</organism>
<sequence>MSGFHEVSFPFAVALGARGGPVRRTEIVTLGSGREERNTPHAHSRRRWNAGPGVKTLDDLHTLVEFFEARRGRLHGFRFRDPLDHKSCAPSASVSATDQLLGTGDGVTTEYSLVKHYASGGESYARPIPKPAAGSVRIAVDGVELDAADFAVDLATGLVSFVAPPASGMAVTAGFEFDCPVRFDADALDISLDAFGAGEAADVPLIELRL</sequence>
<feature type="domain" description="DUF2460" evidence="2">
    <location>
        <begin position="5"/>
        <end position="209"/>
    </location>
</feature>
<keyword evidence="4" id="KW-1185">Reference proteome</keyword>
<dbReference type="Proteomes" id="UP001595379">
    <property type="component" value="Unassembled WGS sequence"/>
</dbReference>
<gene>
    <name evidence="3" type="ORF">ACFOOR_03500</name>
</gene>
<dbReference type="InterPro" id="IPR011740">
    <property type="entry name" value="DUF2460"/>
</dbReference>
<evidence type="ECO:0000313" key="4">
    <source>
        <dbReference type="Proteomes" id="UP001595379"/>
    </source>
</evidence>
<protein>
    <submittedName>
        <fullName evidence="3">DUF2460 domain-containing protein</fullName>
    </submittedName>
</protein>